<name>A0A6I6EFP1_THETI</name>
<dbReference type="InterPro" id="IPR052959">
    <property type="entry name" value="Inner_membrane_assoc"/>
</dbReference>
<evidence type="ECO:0000313" key="2">
    <source>
        <dbReference type="EMBL" id="QGU32157.1"/>
    </source>
</evidence>
<evidence type="ECO:0000313" key="3">
    <source>
        <dbReference type="Proteomes" id="UP000426424"/>
    </source>
</evidence>
<dbReference type="AlphaFoldDB" id="A0A6I6EFP1"/>
<sequence>MQPHSVDAIKSHPRYQELVCSRKCFAWNLTILMLVIYYGFILIIAFAPSLLGIPIAEGAVTTVGIPIGVAIIVSAFVLTGIYVARANNRFDALTKAIREDLQ</sequence>
<evidence type="ECO:0000256" key="1">
    <source>
        <dbReference type="SAM" id="Phobius"/>
    </source>
</evidence>
<keyword evidence="1" id="KW-1133">Transmembrane helix</keyword>
<dbReference type="Proteomes" id="UP000426424">
    <property type="component" value="Chromosome"/>
</dbReference>
<keyword evidence="3" id="KW-1185">Reference proteome</keyword>
<dbReference type="OrthoDB" id="5297034at2"/>
<protein>
    <submittedName>
        <fullName evidence="2">DUF485 domain-containing protein</fullName>
    </submittedName>
</protein>
<proteinExistence type="predicted"/>
<dbReference type="RefSeq" id="WP_153974356.1">
    <property type="nucleotide sequence ID" value="NZ_CP039268.1"/>
</dbReference>
<dbReference type="PANTHER" id="PTHR38598:SF1">
    <property type="entry name" value="INNER MEMBRANE PROTEIN YJCH"/>
    <property type="match status" value="1"/>
</dbReference>
<dbReference type="PANTHER" id="PTHR38598">
    <property type="entry name" value="INNER MEMBRANE PROTEIN YJCH"/>
    <property type="match status" value="1"/>
</dbReference>
<reference evidence="2 3" key="1">
    <citation type="submission" date="2019-12" db="EMBL/GenBank/DDBJ databases">
        <title>The complete genome of the thermophilic, anoxygenic phototrophic gammaproteobacterium Thermochromatium tepidum.</title>
        <authorList>
            <person name="Sattley W.M."/>
            <person name="Swingley W.D."/>
            <person name="Burchell B.M."/>
            <person name="Gurbani S.A."/>
            <person name="Kujawa C.M."/>
            <person name="Nuccio D.A."/>
            <person name="Schladweiler J."/>
            <person name="Shaffer K.N."/>
            <person name="Stokes L.M."/>
            <person name="Touchman J.W."/>
            <person name="Blankenship R.E."/>
            <person name="Madigan M.T."/>
        </authorList>
    </citation>
    <scope>NUCLEOTIDE SEQUENCE [LARGE SCALE GENOMIC DNA]</scope>
    <source>
        <strain evidence="2 3">ATCC 43061</strain>
    </source>
</reference>
<dbReference type="GO" id="GO:0005886">
    <property type="term" value="C:plasma membrane"/>
    <property type="evidence" value="ECO:0007669"/>
    <property type="project" value="TreeGrafter"/>
</dbReference>
<feature type="transmembrane region" description="Helical" evidence="1">
    <location>
        <begin position="63"/>
        <end position="84"/>
    </location>
</feature>
<accession>A0A6I6EFP1</accession>
<dbReference type="KEGG" id="ttp:E6P07_03630"/>
<feature type="transmembrane region" description="Helical" evidence="1">
    <location>
        <begin position="24"/>
        <end position="51"/>
    </location>
</feature>
<dbReference type="EMBL" id="CP039268">
    <property type="protein sequence ID" value="QGU32157.1"/>
    <property type="molecule type" value="Genomic_DNA"/>
</dbReference>
<dbReference type="InterPro" id="IPR007436">
    <property type="entry name" value="DUF485"/>
</dbReference>
<keyword evidence="1" id="KW-0472">Membrane</keyword>
<keyword evidence="1" id="KW-0812">Transmembrane</keyword>
<dbReference type="Pfam" id="PF04341">
    <property type="entry name" value="DUF485"/>
    <property type="match status" value="1"/>
</dbReference>
<organism evidence="2 3">
    <name type="scientific">Thermochromatium tepidum ATCC 43061</name>
    <dbReference type="NCBI Taxonomy" id="316276"/>
    <lineage>
        <taxon>Bacteria</taxon>
        <taxon>Pseudomonadati</taxon>
        <taxon>Pseudomonadota</taxon>
        <taxon>Gammaproteobacteria</taxon>
        <taxon>Chromatiales</taxon>
        <taxon>Chromatiaceae</taxon>
        <taxon>Thermochromatium</taxon>
    </lineage>
</organism>
<gene>
    <name evidence="2" type="ORF">E6P07_03630</name>
</gene>